<dbReference type="KEGG" id="aep:AMC99_01367"/>
<proteinExistence type="predicted"/>
<evidence type="ECO:0000256" key="1">
    <source>
        <dbReference type="SAM" id="Phobius"/>
    </source>
</evidence>
<keyword evidence="3" id="KW-1185">Reference proteome</keyword>
<dbReference type="EMBL" id="CP012669">
    <property type="protein sequence ID" value="ALE16661.1"/>
    <property type="molecule type" value="Genomic_DNA"/>
</dbReference>
<keyword evidence="1" id="KW-0472">Membrane</keyword>
<dbReference type="Pfam" id="PF04964">
    <property type="entry name" value="Flp_Fap"/>
    <property type="match status" value="1"/>
</dbReference>
<keyword evidence="1" id="KW-1133">Transmembrane helix</keyword>
<dbReference type="PATRIC" id="fig|361183.4.peg.1337"/>
<gene>
    <name evidence="2" type="ORF">AMC99_01367</name>
</gene>
<evidence type="ECO:0000313" key="3">
    <source>
        <dbReference type="Proteomes" id="UP000057938"/>
    </source>
</evidence>
<organism evidence="2 3">
    <name type="scientific">Altererythrobacter epoxidivorans</name>
    <dbReference type="NCBI Taxonomy" id="361183"/>
    <lineage>
        <taxon>Bacteria</taxon>
        <taxon>Pseudomonadati</taxon>
        <taxon>Pseudomonadota</taxon>
        <taxon>Alphaproteobacteria</taxon>
        <taxon>Sphingomonadales</taxon>
        <taxon>Erythrobacteraceae</taxon>
        <taxon>Altererythrobacter</taxon>
    </lineage>
</organism>
<evidence type="ECO:0000313" key="2">
    <source>
        <dbReference type="EMBL" id="ALE16661.1"/>
    </source>
</evidence>
<dbReference type="Proteomes" id="UP000057938">
    <property type="component" value="Chromosome"/>
</dbReference>
<keyword evidence="1" id="KW-0812">Transmembrane</keyword>
<protein>
    <submittedName>
        <fullName evidence="2">Flp pilus assembly protein, pilin Flp</fullName>
    </submittedName>
</protein>
<accession>A0A0M5KZH5</accession>
<name>A0A0M5KZH5_9SPHN</name>
<dbReference type="AlphaFoldDB" id="A0A0M5KZH5"/>
<reference evidence="2 3" key="1">
    <citation type="submission" date="2015-09" db="EMBL/GenBank/DDBJ databases">
        <title>Complete genome sequence of a benzo[a]pyrene-degrading bacterium Altererythrobacter epoxidivorans CGMCC 1.7731T.</title>
        <authorList>
            <person name="Li Z."/>
            <person name="Cheng H."/>
            <person name="Huo Y."/>
            <person name="Xu X."/>
        </authorList>
    </citation>
    <scope>NUCLEOTIDE SEQUENCE [LARGE SCALE GENOMIC DNA]</scope>
    <source>
        <strain evidence="2 3">CGMCC 1.7731</strain>
    </source>
</reference>
<sequence length="65" mass="6985">MMKRRIFRLLADERGATAIEYALIASLIAVAAITAMRSLGNELETTFSTVEAKVNGSNEKLVNGG</sequence>
<feature type="transmembrane region" description="Helical" evidence="1">
    <location>
        <begin position="21"/>
        <end position="39"/>
    </location>
</feature>
<dbReference type="STRING" id="361183.AMC99_01367"/>
<dbReference type="InterPro" id="IPR007047">
    <property type="entry name" value="Flp_Fap"/>
</dbReference>